<name>A0A3M9XAP4_9HYPH</name>
<feature type="transmembrane region" description="Helical" evidence="7">
    <location>
        <begin position="77"/>
        <end position="104"/>
    </location>
</feature>
<reference evidence="9 10" key="1">
    <citation type="journal article" date="2018" name="Mol. Plant Microbe Interact.">
        <title>Taxonomically Different Co-Microsymbionts of a Relict Legume, Oxytropis popoviana, Have Complementary Sets of Symbiotic Genes and Together Increase the Efficiency of Plant Nodulation.</title>
        <authorList>
            <person name="Safronova V."/>
            <person name="Belimov A."/>
            <person name="Sazanova A."/>
            <person name="Chirak E."/>
            <person name="Verkhozina A."/>
            <person name="Kuznetsova I."/>
            <person name="Andronov E."/>
            <person name="Puhalsky J."/>
            <person name="Tikhonovich I."/>
        </authorList>
    </citation>
    <scope>NUCLEOTIDE SEQUENCE [LARGE SCALE GENOMIC DNA]</scope>
    <source>
        <strain evidence="9 10">Opo-235</strain>
    </source>
</reference>
<evidence type="ECO:0000256" key="2">
    <source>
        <dbReference type="ARBA" id="ARBA00022448"/>
    </source>
</evidence>
<organism evidence="9 10">
    <name type="scientific">Mesorhizobium japonicum</name>
    <dbReference type="NCBI Taxonomy" id="2066070"/>
    <lineage>
        <taxon>Bacteria</taxon>
        <taxon>Pseudomonadati</taxon>
        <taxon>Pseudomonadota</taxon>
        <taxon>Alphaproteobacteria</taxon>
        <taxon>Hyphomicrobiales</taxon>
        <taxon>Phyllobacteriaceae</taxon>
        <taxon>Mesorhizobium</taxon>
    </lineage>
</organism>
<dbReference type="Pfam" id="PF00528">
    <property type="entry name" value="BPD_transp_1"/>
    <property type="match status" value="1"/>
</dbReference>
<gene>
    <name evidence="9" type="ORF">DNR46_12755</name>
</gene>
<feature type="transmembrane region" description="Helical" evidence="7">
    <location>
        <begin position="197"/>
        <end position="218"/>
    </location>
</feature>
<dbReference type="InterPro" id="IPR035906">
    <property type="entry name" value="MetI-like_sf"/>
</dbReference>
<evidence type="ECO:0000313" key="9">
    <source>
        <dbReference type="EMBL" id="RNJ44796.1"/>
    </source>
</evidence>
<protein>
    <submittedName>
        <fullName evidence="9">ABC transporter permease</fullName>
    </submittedName>
</protein>
<dbReference type="Proteomes" id="UP000275436">
    <property type="component" value="Unassembled WGS sequence"/>
</dbReference>
<dbReference type="PANTHER" id="PTHR30151:SF20">
    <property type="entry name" value="ABC TRANSPORTER PERMEASE PROTEIN HI_0355-RELATED"/>
    <property type="match status" value="1"/>
</dbReference>
<dbReference type="PROSITE" id="PS50928">
    <property type="entry name" value="ABC_TM1"/>
    <property type="match status" value="1"/>
</dbReference>
<dbReference type="PANTHER" id="PTHR30151">
    <property type="entry name" value="ALKANE SULFONATE ABC TRANSPORTER-RELATED, MEMBRANE SUBUNIT"/>
    <property type="match status" value="1"/>
</dbReference>
<comment type="caution">
    <text evidence="9">The sequence shown here is derived from an EMBL/GenBank/DDBJ whole genome shotgun (WGS) entry which is preliminary data.</text>
</comment>
<keyword evidence="4 7" id="KW-0812">Transmembrane</keyword>
<keyword evidence="6 7" id="KW-0472">Membrane</keyword>
<keyword evidence="5 7" id="KW-1133">Transmembrane helix</keyword>
<feature type="transmembrane region" description="Helical" evidence="7">
    <location>
        <begin position="238"/>
        <end position="258"/>
    </location>
</feature>
<evidence type="ECO:0000313" key="10">
    <source>
        <dbReference type="Proteomes" id="UP000275436"/>
    </source>
</evidence>
<evidence type="ECO:0000256" key="1">
    <source>
        <dbReference type="ARBA" id="ARBA00004651"/>
    </source>
</evidence>
<feature type="transmembrane region" description="Helical" evidence="7">
    <location>
        <begin position="116"/>
        <end position="138"/>
    </location>
</feature>
<evidence type="ECO:0000256" key="7">
    <source>
        <dbReference type="RuleBase" id="RU363032"/>
    </source>
</evidence>
<dbReference type="GO" id="GO:0005886">
    <property type="term" value="C:plasma membrane"/>
    <property type="evidence" value="ECO:0007669"/>
    <property type="project" value="UniProtKB-SubCell"/>
</dbReference>
<evidence type="ECO:0000259" key="8">
    <source>
        <dbReference type="PROSITE" id="PS50928"/>
    </source>
</evidence>
<dbReference type="GO" id="GO:0055085">
    <property type="term" value="P:transmembrane transport"/>
    <property type="evidence" value="ECO:0007669"/>
    <property type="project" value="InterPro"/>
</dbReference>
<dbReference type="AlphaFoldDB" id="A0A3M9XAP4"/>
<sequence length="275" mass="29479">MSDQPITNLSESRPESRFASSWGAATGSWLPAVILLVVTIVVWEAVVRIFAISAFIIPAPSEIAQSLVAQWETLMQATLVTAGEILFGFLVSVVVGIAIALVIVRFDWLGRALYPLVVLFQNVPKVALAPIFILWFGYGLAPKIGLILVIAFFPVTLSMLAGMQSVDRSLLSLMNSVGASRTQILFRIRVPHSLPNLMAGTKIAATLSVIGAIVGEFAGASDGLGYVIQFASTQLDTALVFAALLLVSVLGIAFYYAAEILERIVVPWAPKFSQS</sequence>
<dbReference type="CDD" id="cd06261">
    <property type="entry name" value="TM_PBP2"/>
    <property type="match status" value="1"/>
</dbReference>
<feature type="transmembrane region" description="Helical" evidence="7">
    <location>
        <begin position="29"/>
        <end position="57"/>
    </location>
</feature>
<evidence type="ECO:0000256" key="3">
    <source>
        <dbReference type="ARBA" id="ARBA00022475"/>
    </source>
</evidence>
<dbReference type="Gene3D" id="1.10.3720.10">
    <property type="entry name" value="MetI-like"/>
    <property type="match status" value="1"/>
</dbReference>
<evidence type="ECO:0000256" key="6">
    <source>
        <dbReference type="ARBA" id="ARBA00023136"/>
    </source>
</evidence>
<feature type="domain" description="ABC transmembrane type-1" evidence="8">
    <location>
        <begin position="74"/>
        <end position="258"/>
    </location>
</feature>
<keyword evidence="3" id="KW-1003">Cell membrane</keyword>
<dbReference type="InterPro" id="IPR000515">
    <property type="entry name" value="MetI-like"/>
</dbReference>
<dbReference type="SUPFAM" id="SSF161098">
    <property type="entry name" value="MetI-like"/>
    <property type="match status" value="1"/>
</dbReference>
<proteinExistence type="inferred from homology"/>
<comment type="similarity">
    <text evidence="7">Belongs to the binding-protein-dependent transport system permease family.</text>
</comment>
<feature type="transmembrane region" description="Helical" evidence="7">
    <location>
        <begin position="144"/>
        <end position="163"/>
    </location>
</feature>
<comment type="subcellular location">
    <subcellularLocation>
        <location evidence="1 7">Cell membrane</location>
        <topology evidence="1 7">Multi-pass membrane protein</topology>
    </subcellularLocation>
</comment>
<evidence type="ECO:0000256" key="4">
    <source>
        <dbReference type="ARBA" id="ARBA00022692"/>
    </source>
</evidence>
<keyword evidence="2 7" id="KW-0813">Transport</keyword>
<accession>A0A3M9XAP4</accession>
<evidence type="ECO:0000256" key="5">
    <source>
        <dbReference type="ARBA" id="ARBA00022989"/>
    </source>
</evidence>
<dbReference type="EMBL" id="QKOD01000003">
    <property type="protein sequence ID" value="RNJ44796.1"/>
    <property type="molecule type" value="Genomic_DNA"/>
</dbReference>
<dbReference type="RefSeq" id="WP_123168022.1">
    <property type="nucleotide sequence ID" value="NZ_QKOD01000003.1"/>
</dbReference>